<gene>
    <name evidence="3" type="ORF">B4147_5945</name>
</gene>
<reference evidence="3 4" key="1">
    <citation type="journal article" date="2015" name="Genome Announc.">
        <title>Next-Generation Whole-Genome Sequencing of Eight Strains of Bacillus cereus, Isolated from Food.</title>
        <authorList>
            <person name="Krawczyk A.O."/>
            <person name="de Jong A."/>
            <person name="Eijlander R.T."/>
            <person name="Berendsen E.M."/>
            <person name="Holsappel S."/>
            <person name="Wells-Bennik M.H."/>
            <person name="Kuipers O.P."/>
        </authorList>
    </citation>
    <scope>NUCLEOTIDE SEQUENCE [LARGE SCALE GENOMIC DNA]</scope>
    <source>
        <strain evidence="3 4">B4147</strain>
    </source>
</reference>
<reference evidence="4" key="2">
    <citation type="submission" date="2015-04" db="EMBL/GenBank/DDBJ databases">
        <title>Draft Genome Sequences of Eight Spore-Forming Food Isolates of Bacillus cereus Genome sequencing.</title>
        <authorList>
            <person name="Krawcyk A.O."/>
            <person name="de Jong A."/>
            <person name="Eijlander R.T."/>
            <person name="Berendsen E.M."/>
            <person name="Holsappel S."/>
            <person name="Wells-Bennik M."/>
            <person name="Kuipers O.P."/>
        </authorList>
    </citation>
    <scope>NUCLEOTIDE SEQUENCE [LARGE SCALE GENOMIC DNA]</scope>
    <source>
        <strain evidence="4">B4147</strain>
    </source>
</reference>
<evidence type="ECO:0000313" key="4">
    <source>
        <dbReference type="Proteomes" id="UP000035350"/>
    </source>
</evidence>
<dbReference type="RefSeq" id="WP_046960167.1">
    <property type="nucleotide sequence ID" value="NZ_LCYN01000033.1"/>
</dbReference>
<comment type="caution">
    <text evidence="3">The sequence shown here is derived from an EMBL/GenBank/DDBJ whole genome shotgun (WGS) entry which is preliminary data.</text>
</comment>
<keyword evidence="2" id="KW-1133">Transmembrane helix</keyword>
<evidence type="ECO:0000256" key="2">
    <source>
        <dbReference type="SAM" id="Phobius"/>
    </source>
</evidence>
<feature type="region of interest" description="Disordered" evidence="1">
    <location>
        <begin position="106"/>
        <end position="138"/>
    </location>
</feature>
<dbReference type="EMBL" id="LCYN01000033">
    <property type="protein sequence ID" value="KKZ91371.1"/>
    <property type="molecule type" value="Genomic_DNA"/>
</dbReference>
<keyword evidence="2" id="KW-0472">Membrane</keyword>
<dbReference type="AlphaFoldDB" id="A0A0G8BWT2"/>
<dbReference type="Proteomes" id="UP000035350">
    <property type="component" value="Unassembled WGS sequence"/>
</dbReference>
<feature type="transmembrane region" description="Helical" evidence="2">
    <location>
        <begin position="149"/>
        <end position="171"/>
    </location>
</feature>
<protein>
    <recommendedName>
        <fullName evidence="5">Large polyvalent protein associated domain-containing protein</fullName>
    </recommendedName>
</protein>
<name>A0A0G8BWT2_9BACI</name>
<keyword evidence="2" id="KW-0812">Transmembrane</keyword>
<dbReference type="PATRIC" id="fig|1396.433.peg.298"/>
<evidence type="ECO:0008006" key="5">
    <source>
        <dbReference type="Google" id="ProtNLM"/>
    </source>
</evidence>
<accession>A0A0G8BWT2</accession>
<sequence>MFVIFKSSNGTEIESGKQYSFHEAYILTKRLERVYREAGRQEHIDFDLLDGHSNEIYNGTLSLGSRYADHIFDHISKKMNVMQLDPEQEEQKKELLETLEREINDSPFHEEYEYQEESSEKKEEPSYRPSDEVKTQIKPGKENRKGFKIIASVIGSVVLIGAGAIFAFKLFSSEPVSSANAGSEQYVVKGLQQAAIQQYGEAVKYFDKVNYTELDKDSQKAVLFTYLLNGKANKALQYEPKFAESVVAYFIGIDNMNKINEIDVKNDVIDFEKAALNKKYEEVIKLKGKVNMDGRREKLIVEAFVNLKKYEDCYSFAKTQGNKNVMKEVKELEKRDIQQSTISEEEKKAKIEKIDKDLQNI</sequence>
<proteinExistence type="predicted"/>
<evidence type="ECO:0000313" key="3">
    <source>
        <dbReference type="EMBL" id="KKZ91371.1"/>
    </source>
</evidence>
<evidence type="ECO:0000256" key="1">
    <source>
        <dbReference type="SAM" id="MobiDB-lite"/>
    </source>
</evidence>
<organism evidence="3 4">
    <name type="scientific">Bacillus wiedmannii</name>
    <dbReference type="NCBI Taxonomy" id="1890302"/>
    <lineage>
        <taxon>Bacteria</taxon>
        <taxon>Bacillati</taxon>
        <taxon>Bacillota</taxon>
        <taxon>Bacilli</taxon>
        <taxon>Bacillales</taxon>
        <taxon>Bacillaceae</taxon>
        <taxon>Bacillus</taxon>
        <taxon>Bacillus cereus group</taxon>
    </lineage>
</organism>